<dbReference type="SUPFAM" id="SSF54768">
    <property type="entry name" value="dsRNA-binding domain-like"/>
    <property type="match status" value="1"/>
</dbReference>
<dbReference type="Proteomes" id="UP000053890">
    <property type="component" value="Unassembled WGS sequence"/>
</dbReference>
<accession>A0A194S704</accession>
<dbReference type="CDD" id="cd00048">
    <property type="entry name" value="DSRM_SF"/>
    <property type="match status" value="1"/>
</dbReference>
<dbReference type="InterPro" id="IPR000999">
    <property type="entry name" value="RNase_III_dom"/>
</dbReference>
<dbReference type="GO" id="GO:0006396">
    <property type="term" value="P:RNA processing"/>
    <property type="evidence" value="ECO:0007669"/>
    <property type="project" value="InterPro"/>
</dbReference>
<dbReference type="Gene3D" id="1.10.1520.10">
    <property type="entry name" value="Ribonuclease III domain"/>
    <property type="match status" value="1"/>
</dbReference>
<dbReference type="GeneID" id="28974537"/>
<name>A0A194S704_RHOGW</name>
<evidence type="ECO:0000313" key="3">
    <source>
        <dbReference type="Proteomes" id="UP000053890"/>
    </source>
</evidence>
<evidence type="ECO:0000313" key="2">
    <source>
        <dbReference type="EMBL" id="KPV76280.1"/>
    </source>
</evidence>
<evidence type="ECO:0000259" key="1">
    <source>
        <dbReference type="PROSITE" id="PS50142"/>
    </source>
</evidence>
<gene>
    <name evidence="2" type="ORF">RHOBADRAFT_42609</name>
</gene>
<protein>
    <recommendedName>
        <fullName evidence="1">RNase III domain-containing protein</fullName>
    </recommendedName>
</protein>
<reference evidence="2 3" key="1">
    <citation type="journal article" date="2015" name="Front. Microbiol.">
        <title>Genome sequence of the plant growth promoting endophytic yeast Rhodotorula graminis WP1.</title>
        <authorList>
            <person name="Firrincieli A."/>
            <person name="Otillar R."/>
            <person name="Salamov A."/>
            <person name="Schmutz J."/>
            <person name="Khan Z."/>
            <person name="Redman R.S."/>
            <person name="Fleck N.D."/>
            <person name="Lindquist E."/>
            <person name="Grigoriev I.V."/>
            <person name="Doty S.L."/>
        </authorList>
    </citation>
    <scope>NUCLEOTIDE SEQUENCE [LARGE SCALE GENOMIC DNA]</scope>
    <source>
        <strain evidence="2 3">WP1</strain>
    </source>
</reference>
<dbReference type="GO" id="GO:0004525">
    <property type="term" value="F:ribonuclease III activity"/>
    <property type="evidence" value="ECO:0007669"/>
    <property type="project" value="InterPro"/>
</dbReference>
<dbReference type="OrthoDB" id="2529749at2759"/>
<proteinExistence type="predicted"/>
<dbReference type="SUPFAM" id="SSF69065">
    <property type="entry name" value="RNase III domain-like"/>
    <property type="match status" value="1"/>
</dbReference>
<dbReference type="AlphaFoldDB" id="A0A194S704"/>
<dbReference type="PROSITE" id="PS50142">
    <property type="entry name" value="RNASE_3_2"/>
    <property type="match status" value="1"/>
</dbReference>
<sequence length="288" mass="31473">MLTFLDENARAILPAEHPIPTIHDPALARAARARSTRVSGAHPHLDDNARFEALESLGDCCVTAAVGRAIYAHLSSEGRVPRPVIFNAYRDLLASNVTLAQLALIYNLGPSLDPPLHAKFAERETLPKAAIKILGDAFEAHAGALSIEERHVEAGDWLCAVFRRACAWAVEAVEQCTRARRAKDFASTEPLVAFSVAVQPSTSSPSPPTPKCGCSKRALSIFVRERGLRYDTETQPSFHTRLVFNNGDVFAATETTKQLAEQEAARRALSVYAPERLRPVNHACCDRK</sequence>
<feature type="domain" description="RNase III" evidence="1">
    <location>
        <begin position="42"/>
        <end position="150"/>
    </location>
</feature>
<dbReference type="RefSeq" id="XP_018272329.1">
    <property type="nucleotide sequence ID" value="XM_018414089.1"/>
</dbReference>
<organism evidence="2 3">
    <name type="scientific">Rhodotorula graminis (strain WP1)</name>
    <dbReference type="NCBI Taxonomy" id="578459"/>
    <lineage>
        <taxon>Eukaryota</taxon>
        <taxon>Fungi</taxon>
        <taxon>Dikarya</taxon>
        <taxon>Basidiomycota</taxon>
        <taxon>Pucciniomycotina</taxon>
        <taxon>Microbotryomycetes</taxon>
        <taxon>Sporidiobolales</taxon>
        <taxon>Sporidiobolaceae</taxon>
        <taxon>Rhodotorula</taxon>
    </lineage>
</organism>
<dbReference type="EMBL" id="KQ474076">
    <property type="protein sequence ID" value="KPV76280.1"/>
    <property type="molecule type" value="Genomic_DNA"/>
</dbReference>
<dbReference type="Pfam" id="PF00636">
    <property type="entry name" value="Ribonuclease_3"/>
    <property type="match status" value="1"/>
</dbReference>
<keyword evidence="3" id="KW-1185">Reference proteome</keyword>
<dbReference type="InterPro" id="IPR036389">
    <property type="entry name" value="RNase_III_sf"/>
</dbReference>